<evidence type="ECO:0000313" key="2">
    <source>
        <dbReference type="EMBL" id="KAJ8774653.1"/>
    </source>
</evidence>
<name>A0AAV8U8J7_9ROSI</name>
<keyword evidence="3" id="KW-1185">Reference proteome</keyword>
<dbReference type="AlphaFoldDB" id="A0AAV8U8J7"/>
<gene>
    <name evidence="2" type="ORF">K2173_017099</name>
</gene>
<feature type="region of interest" description="Disordered" evidence="1">
    <location>
        <begin position="88"/>
        <end position="127"/>
    </location>
</feature>
<sequence length="304" mass="33745">MEIPVINRIGDFEAGINTLQNPSFISQIFTLSSASELIYQASSFWKWGALILAIVASFSTLIARVKVIVVGFKSRFLKASPPLLKILDDDDSDTESETSCSSTSDDEDEAEEEEKEDQPSSSSSRWWSTENYPLKGSRHYQSCINSNPFGLRRRRNGSIGDLFSWAEFPTGESVVKLWDNLGLGLGLNINNESRTFLLGNDRMRGENVSSVFRSPAVVVSGETNISQNLLRVWDTRVGCKIPQMLAEWRPMLGKIVGVNAAELEKIFVSDDVSGGVTVVDGRKLTSPFAQLTESDVETWWDADE</sequence>
<reference evidence="2 3" key="1">
    <citation type="submission" date="2021-09" db="EMBL/GenBank/DDBJ databases">
        <title>Genomic insights and catalytic innovation underlie evolution of tropane alkaloids biosynthesis.</title>
        <authorList>
            <person name="Wang Y.-J."/>
            <person name="Tian T."/>
            <person name="Huang J.-P."/>
            <person name="Huang S.-X."/>
        </authorList>
    </citation>
    <scope>NUCLEOTIDE SEQUENCE [LARGE SCALE GENOMIC DNA]</scope>
    <source>
        <strain evidence="2">KIB-2018</strain>
        <tissue evidence="2">Leaf</tissue>
    </source>
</reference>
<evidence type="ECO:0000256" key="1">
    <source>
        <dbReference type="SAM" id="MobiDB-lite"/>
    </source>
</evidence>
<comment type="caution">
    <text evidence="2">The sequence shown here is derived from an EMBL/GenBank/DDBJ whole genome shotgun (WGS) entry which is preliminary data.</text>
</comment>
<proteinExistence type="predicted"/>
<evidence type="ECO:0000313" key="3">
    <source>
        <dbReference type="Proteomes" id="UP001159364"/>
    </source>
</evidence>
<feature type="compositionally biased region" description="Acidic residues" evidence="1">
    <location>
        <begin position="104"/>
        <end position="116"/>
    </location>
</feature>
<protein>
    <submittedName>
        <fullName evidence="2">Uncharacterized protein</fullName>
    </submittedName>
</protein>
<accession>A0AAV8U8J7</accession>
<dbReference type="PANTHER" id="PTHR36715:SF1">
    <property type="entry name" value="PROTEIN, PUTATIVE-RELATED"/>
    <property type="match status" value="1"/>
</dbReference>
<organism evidence="2 3">
    <name type="scientific">Erythroxylum novogranatense</name>
    <dbReference type="NCBI Taxonomy" id="1862640"/>
    <lineage>
        <taxon>Eukaryota</taxon>
        <taxon>Viridiplantae</taxon>
        <taxon>Streptophyta</taxon>
        <taxon>Embryophyta</taxon>
        <taxon>Tracheophyta</taxon>
        <taxon>Spermatophyta</taxon>
        <taxon>Magnoliopsida</taxon>
        <taxon>eudicotyledons</taxon>
        <taxon>Gunneridae</taxon>
        <taxon>Pentapetalae</taxon>
        <taxon>rosids</taxon>
        <taxon>fabids</taxon>
        <taxon>Malpighiales</taxon>
        <taxon>Erythroxylaceae</taxon>
        <taxon>Erythroxylum</taxon>
    </lineage>
</organism>
<dbReference type="EMBL" id="JAIWQS010000001">
    <property type="protein sequence ID" value="KAJ8774653.1"/>
    <property type="molecule type" value="Genomic_DNA"/>
</dbReference>
<dbReference type="Proteomes" id="UP001159364">
    <property type="component" value="Linkage Group LG01"/>
</dbReference>
<dbReference type="PANTHER" id="PTHR36715">
    <property type="entry name" value="BNAANNG41370D PROTEIN"/>
    <property type="match status" value="1"/>
</dbReference>